<organism evidence="1">
    <name type="scientific">Poeciliopsis prolifica</name>
    <name type="common">blackstripe livebearer</name>
    <dbReference type="NCBI Taxonomy" id="188132"/>
    <lineage>
        <taxon>Eukaryota</taxon>
        <taxon>Metazoa</taxon>
        <taxon>Chordata</taxon>
        <taxon>Craniata</taxon>
        <taxon>Vertebrata</taxon>
        <taxon>Euteleostomi</taxon>
        <taxon>Actinopterygii</taxon>
        <taxon>Neopterygii</taxon>
        <taxon>Teleostei</taxon>
        <taxon>Neoteleostei</taxon>
        <taxon>Acanthomorphata</taxon>
        <taxon>Ovalentaria</taxon>
        <taxon>Atherinomorphae</taxon>
        <taxon>Cyprinodontiformes</taxon>
        <taxon>Poeciliidae</taxon>
        <taxon>Poeciliinae</taxon>
        <taxon>Poeciliopsis</taxon>
    </lineage>
</organism>
<reference evidence="1" key="1">
    <citation type="submission" date="2014-12" db="EMBL/GenBank/DDBJ databases">
        <title>Parallel Evolution in Life History Adaptation Evident in the Tissue-Specific Poeciliopsis prolifica transcriptome.</title>
        <authorList>
            <person name="Jue N.K."/>
            <person name="Foley R.J."/>
            <person name="Obergfell C."/>
            <person name="Reznick D.N."/>
            <person name="O'Neill R.J."/>
            <person name="O'Neill M.J."/>
        </authorList>
    </citation>
    <scope>NUCLEOTIDE SEQUENCE</scope>
</reference>
<proteinExistence type="predicted"/>
<name>A0A0S7ERE8_9TELE</name>
<feature type="non-terminal residue" evidence="1">
    <location>
        <position position="115"/>
    </location>
</feature>
<dbReference type="EMBL" id="GBYX01476029">
    <property type="protein sequence ID" value="JAO05648.1"/>
    <property type="molecule type" value="Transcribed_RNA"/>
</dbReference>
<gene>
    <name evidence="1" type="primary">PPUP8627</name>
</gene>
<sequence>MSSTCAKISFVFLPLQPDQYPVCVCLGVGTCIFHVSRKAAEQRFLYVSTRTQSRTQICLIPLPFGAAQREPQVIAVKFAVDINKAVSVLPLTAPHTLPPPLPCPPRKHFIASPFY</sequence>
<protein>
    <submittedName>
        <fullName evidence="1">PPUP8627</fullName>
    </submittedName>
</protein>
<evidence type="ECO:0000313" key="1">
    <source>
        <dbReference type="EMBL" id="JAO05648.1"/>
    </source>
</evidence>
<dbReference type="AlphaFoldDB" id="A0A0S7ERE8"/>
<accession>A0A0S7ERE8</accession>